<dbReference type="InterPro" id="IPR050549">
    <property type="entry name" value="MFS_Trehalose_Transporter"/>
</dbReference>
<feature type="transmembrane region" description="Helical" evidence="5">
    <location>
        <begin position="155"/>
        <end position="180"/>
    </location>
</feature>
<comment type="caution">
    <text evidence="7">The sequence shown here is derived from an EMBL/GenBank/DDBJ whole genome shotgun (WGS) entry which is preliminary data.</text>
</comment>
<keyword evidence="3 5" id="KW-1133">Transmembrane helix</keyword>
<evidence type="ECO:0000313" key="8">
    <source>
        <dbReference type="Proteomes" id="UP001329430"/>
    </source>
</evidence>
<dbReference type="GO" id="GO:0016020">
    <property type="term" value="C:membrane"/>
    <property type="evidence" value="ECO:0007669"/>
    <property type="project" value="UniProtKB-SubCell"/>
</dbReference>
<dbReference type="PROSITE" id="PS50850">
    <property type="entry name" value="MFS"/>
    <property type="match status" value="1"/>
</dbReference>
<dbReference type="Proteomes" id="UP001329430">
    <property type="component" value="Chromosome 10"/>
</dbReference>
<sequence>MKDKKYEAKVALEELRWKTDVLDEFSDLSKDVRRQISESGNFKDLFLNPTNRRAITFIIAICTCQEYSGMSAFIVYVQYIFQLAGAKSLSAGLSSIIFFSVLFVFSAFASLFVGKYERRTMLTFSSFGCTISLLIATIFFYIQKETSIDVTQLNWVPLFGMVSYIIFLTTGLSLLPFLMIGELFSASIKNHAVFVASSYQALTMIIVPKLLQLLLAHFSLYVPFLFFTIASLASTVFCYFCVPETKGKTLEEIQHLLGSRTAERGMSANRI</sequence>
<keyword evidence="8" id="KW-1185">Reference proteome</keyword>
<evidence type="ECO:0000256" key="5">
    <source>
        <dbReference type="SAM" id="Phobius"/>
    </source>
</evidence>
<proteinExistence type="predicted"/>
<dbReference type="GO" id="GO:0022857">
    <property type="term" value="F:transmembrane transporter activity"/>
    <property type="evidence" value="ECO:0007669"/>
    <property type="project" value="InterPro"/>
</dbReference>
<keyword evidence="2 5" id="KW-0812">Transmembrane</keyword>
<name>A0AAN7V243_9COLE</name>
<evidence type="ECO:0000256" key="2">
    <source>
        <dbReference type="ARBA" id="ARBA00022692"/>
    </source>
</evidence>
<feature type="domain" description="Major facilitator superfamily (MFS) profile" evidence="6">
    <location>
        <begin position="1"/>
        <end position="246"/>
    </location>
</feature>
<evidence type="ECO:0000256" key="4">
    <source>
        <dbReference type="ARBA" id="ARBA00023136"/>
    </source>
</evidence>
<accession>A0AAN7V243</accession>
<dbReference type="InterPro" id="IPR036259">
    <property type="entry name" value="MFS_trans_sf"/>
</dbReference>
<feature type="transmembrane region" description="Helical" evidence="5">
    <location>
        <begin position="221"/>
        <end position="242"/>
    </location>
</feature>
<dbReference type="PANTHER" id="PTHR48021:SF46">
    <property type="entry name" value="MAJOR FACILITATOR SUPERFAMILY (MFS) PROFILE DOMAIN-CONTAINING PROTEIN"/>
    <property type="match status" value="1"/>
</dbReference>
<feature type="transmembrane region" description="Helical" evidence="5">
    <location>
        <begin position="121"/>
        <end position="143"/>
    </location>
</feature>
<protein>
    <recommendedName>
        <fullName evidence="6">Major facilitator superfamily (MFS) profile domain-containing protein</fullName>
    </recommendedName>
</protein>
<reference evidence="7 8" key="1">
    <citation type="journal article" date="2024" name="Insects">
        <title>An Improved Chromosome-Level Genome Assembly of the Firefly Pyrocoelia pectoralis.</title>
        <authorList>
            <person name="Fu X."/>
            <person name="Meyer-Rochow V.B."/>
            <person name="Ballantyne L."/>
            <person name="Zhu X."/>
        </authorList>
    </citation>
    <scope>NUCLEOTIDE SEQUENCE [LARGE SCALE GENOMIC DNA]</scope>
    <source>
        <strain evidence="7">XCY_ONT2</strain>
    </source>
</reference>
<feature type="transmembrane region" description="Helical" evidence="5">
    <location>
        <begin position="93"/>
        <end position="114"/>
    </location>
</feature>
<evidence type="ECO:0000256" key="1">
    <source>
        <dbReference type="ARBA" id="ARBA00004141"/>
    </source>
</evidence>
<evidence type="ECO:0000256" key="3">
    <source>
        <dbReference type="ARBA" id="ARBA00022989"/>
    </source>
</evidence>
<evidence type="ECO:0000259" key="6">
    <source>
        <dbReference type="PROSITE" id="PS50850"/>
    </source>
</evidence>
<dbReference type="AlphaFoldDB" id="A0AAN7V243"/>
<dbReference type="Pfam" id="PF00083">
    <property type="entry name" value="Sugar_tr"/>
    <property type="match status" value="1"/>
</dbReference>
<feature type="transmembrane region" description="Helical" evidence="5">
    <location>
        <begin position="55"/>
        <end position="81"/>
    </location>
</feature>
<dbReference type="InterPro" id="IPR005828">
    <property type="entry name" value="MFS_sugar_transport-like"/>
</dbReference>
<organism evidence="7 8">
    <name type="scientific">Pyrocoelia pectoralis</name>
    <dbReference type="NCBI Taxonomy" id="417401"/>
    <lineage>
        <taxon>Eukaryota</taxon>
        <taxon>Metazoa</taxon>
        <taxon>Ecdysozoa</taxon>
        <taxon>Arthropoda</taxon>
        <taxon>Hexapoda</taxon>
        <taxon>Insecta</taxon>
        <taxon>Pterygota</taxon>
        <taxon>Neoptera</taxon>
        <taxon>Endopterygota</taxon>
        <taxon>Coleoptera</taxon>
        <taxon>Polyphaga</taxon>
        <taxon>Elateriformia</taxon>
        <taxon>Elateroidea</taxon>
        <taxon>Lampyridae</taxon>
        <taxon>Lampyrinae</taxon>
        <taxon>Pyrocoelia</taxon>
    </lineage>
</organism>
<dbReference type="Gene3D" id="1.20.1250.20">
    <property type="entry name" value="MFS general substrate transporter like domains"/>
    <property type="match status" value="1"/>
</dbReference>
<feature type="transmembrane region" description="Helical" evidence="5">
    <location>
        <begin position="192"/>
        <end position="215"/>
    </location>
</feature>
<comment type="subcellular location">
    <subcellularLocation>
        <location evidence="1">Membrane</location>
        <topology evidence="1">Multi-pass membrane protein</topology>
    </subcellularLocation>
</comment>
<dbReference type="SUPFAM" id="SSF103473">
    <property type="entry name" value="MFS general substrate transporter"/>
    <property type="match status" value="1"/>
</dbReference>
<dbReference type="InterPro" id="IPR020846">
    <property type="entry name" value="MFS_dom"/>
</dbReference>
<dbReference type="PANTHER" id="PTHR48021">
    <property type="match status" value="1"/>
</dbReference>
<keyword evidence="4 5" id="KW-0472">Membrane</keyword>
<gene>
    <name evidence="7" type="ORF">RI129_013079</name>
</gene>
<dbReference type="EMBL" id="JAVRBK010000010">
    <property type="protein sequence ID" value="KAK5638784.1"/>
    <property type="molecule type" value="Genomic_DNA"/>
</dbReference>
<evidence type="ECO:0000313" key="7">
    <source>
        <dbReference type="EMBL" id="KAK5638784.1"/>
    </source>
</evidence>